<name>A0A8X6RI15_TRICX</name>
<evidence type="ECO:0000313" key="1">
    <source>
        <dbReference type="EMBL" id="GFX90840.1"/>
    </source>
</evidence>
<gene>
    <name evidence="1" type="ORF">TNCV_3166711</name>
</gene>
<proteinExistence type="predicted"/>
<reference evidence="1" key="1">
    <citation type="submission" date="2020-08" db="EMBL/GenBank/DDBJ databases">
        <title>Multicomponent nature underlies the extraordinary mechanical properties of spider dragline silk.</title>
        <authorList>
            <person name="Kono N."/>
            <person name="Nakamura H."/>
            <person name="Mori M."/>
            <person name="Yoshida Y."/>
            <person name="Ohtoshi R."/>
            <person name="Malay A.D."/>
            <person name="Moran D.A.P."/>
            <person name="Tomita M."/>
            <person name="Numata K."/>
            <person name="Arakawa K."/>
        </authorList>
    </citation>
    <scope>NUCLEOTIDE SEQUENCE</scope>
</reference>
<dbReference type="Proteomes" id="UP000887159">
    <property type="component" value="Unassembled WGS sequence"/>
</dbReference>
<keyword evidence="2" id="KW-1185">Reference proteome</keyword>
<organism evidence="1 2">
    <name type="scientific">Trichonephila clavipes</name>
    <name type="common">Golden silk orbweaver</name>
    <name type="synonym">Nephila clavipes</name>
    <dbReference type="NCBI Taxonomy" id="2585209"/>
    <lineage>
        <taxon>Eukaryota</taxon>
        <taxon>Metazoa</taxon>
        <taxon>Ecdysozoa</taxon>
        <taxon>Arthropoda</taxon>
        <taxon>Chelicerata</taxon>
        <taxon>Arachnida</taxon>
        <taxon>Araneae</taxon>
        <taxon>Araneomorphae</taxon>
        <taxon>Entelegynae</taxon>
        <taxon>Araneoidea</taxon>
        <taxon>Nephilidae</taxon>
        <taxon>Trichonephila</taxon>
    </lineage>
</organism>
<sequence length="110" mass="12288">MDPACQQGTVQADGGSIMVWDVCNWHDMEPLTCVDTTLSGDRVIWAVPKFDKVILSTPTPGPSSHPARSLSSSSFHKYLPYSRLDLVTVADNSFEVNTEYLQSVTAYWRY</sequence>
<accession>A0A8X6RI15</accession>
<dbReference type="EMBL" id="BMAU01021105">
    <property type="protein sequence ID" value="GFX90840.1"/>
    <property type="molecule type" value="Genomic_DNA"/>
</dbReference>
<dbReference type="AlphaFoldDB" id="A0A8X6RI15"/>
<protein>
    <submittedName>
        <fullName evidence="1">Uncharacterized protein</fullName>
    </submittedName>
</protein>
<comment type="caution">
    <text evidence="1">The sequence shown here is derived from an EMBL/GenBank/DDBJ whole genome shotgun (WGS) entry which is preliminary data.</text>
</comment>
<evidence type="ECO:0000313" key="2">
    <source>
        <dbReference type="Proteomes" id="UP000887159"/>
    </source>
</evidence>